<gene>
    <name evidence="1" type="ORF">LCGC14_1551860</name>
</gene>
<sequence>MHRCLKCGDELGFGNLPKNVLLCDACERVRGLKRVKILDKIKTAKKFIEREITQQRSKEI</sequence>
<reference evidence="1" key="1">
    <citation type="journal article" date="2015" name="Nature">
        <title>Complex archaea that bridge the gap between prokaryotes and eukaryotes.</title>
        <authorList>
            <person name="Spang A."/>
            <person name="Saw J.H."/>
            <person name="Jorgensen S.L."/>
            <person name="Zaremba-Niedzwiedzka K."/>
            <person name="Martijn J."/>
            <person name="Lind A.E."/>
            <person name="van Eijk R."/>
            <person name="Schleper C."/>
            <person name="Guy L."/>
            <person name="Ettema T.J."/>
        </authorList>
    </citation>
    <scope>NUCLEOTIDE SEQUENCE</scope>
</reference>
<comment type="caution">
    <text evidence="1">The sequence shown here is derived from an EMBL/GenBank/DDBJ whole genome shotgun (WGS) entry which is preliminary data.</text>
</comment>
<evidence type="ECO:0000313" key="1">
    <source>
        <dbReference type="EMBL" id="KKM56231.1"/>
    </source>
</evidence>
<dbReference type="AlphaFoldDB" id="A0A0F9LQU4"/>
<proteinExistence type="predicted"/>
<name>A0A0F9LQU4_9ZZZZ</name>
<organism evidence="1">
    <name type="scientific">marine sediment metagenome</name>
    <dbReference type="NCBI Taxonomy" id="412755"/>
    <lineage>
        <taxon>unclassified sequences</taxon>
        <taxon>metagenomes</taxon>
        <taxon>ecological metagenomes</taxon>
    </lineage>
</organism>
<accession>A0A0F9LQU4</accession>
<protein>
    <submittedName>
        <fullName evidence="1">Uncharacterized protein</fullName>
    </submittedName>
</protein>
<dbReference type="EMBL" id="LAZR01011872">
    <property type="protein sequence ID" value="KKM56231.1"/>
    <property type="molecule type" value="Genomic_DNA"/>
</dbReference>